<organism evidence="3 4">
    <name type="scientific">Folsomia candida</name>
    <name type="common">Springtail</name>
    <dbReference type="NCBI Taxonomy" id="158441"/>
    <lineage>
        <taxon>Eukaryota</taxon>
        <taxon>Metazoa</taxon>
        <taxon>Ecdysozoa</taxon>
        <taxon>Arthropoda</taxon>
        <taxon>Hexapoda</taxon>
        <taxon>Collembola</taxon>
        <taxon>Entomobryomorpha</taxon>
        <taxon>Isotomoidea</taxon>
        <taxon>Isotomidae</taxon>
        <taxon>Proisotominae</taxon>
        <taxon>Folsomia</taxon>
    </lineage>
</organism>
<keyword evidence="4" id="KW-1185">Reference proteome</keyword>
<accession>A0A226DSF1</accession>
<sequence>MRFGILIALSCVAVASAGVVNVTRCGGVGTPLQTRVSGCEGYCQVRPGQVYEFQQDFMPNNPGSGSLTLFVDILLNSTGTWVQIISADLITVAPGPAYTVKYSLIPNDVVSGQTVQIRAEIVNLNTGGVQICVSCDIDVL</sequence>
<gene>
    <name evidence="3" type="ORF">Fcan01_17607</name>
</gene>
<evidence type="ECO:0000313" key="3">
    <source>
        <dbReference type="EMBL" id="OXA47607.1"/>
    </source>
</evidence>
<dbReference type="InterPro" id="IPR014756">
    <property type="entry name" value="Ig_E-set"/>
</dbReference>
<protein>
    <recommendedName>
        <fullName evidence="2">MD-2-related lipid-recognition domain-containing protein</fullName>
    </recommendedName>
</protein>
<feature type="chain" id="PRO_5012872532" description="MD-2-related lipid-recognition domain-containing protein" evidence="1">
    <location>
        <begin position="18"/>
        <end position="140"/>
    </location>
</feature>
<reference evidence="3 4" key="1">
    <citation type="submission" date="2015-12" db="EMBL/GenBank/DDBJ databases">
        <title>The genome of Folsomia candida.</title>
        <authorList>
            <person name="Faddeeva A."/>
            <person name="Derks M.F."/>
            <person name="Anvar Y."/>
            <person name="Smit S."/>
            <person name="Van Straalen N."/>
            <person name="Roelofs D."/>
        </authorList>
    </citation>
    <scope>NUCLEOTIDE SEQUENCE [LARGE SCALE GENOMIC DNA]</scope>
    <source>
        <strain evidence="3 4">VU population</strain>
        <tissue evidence="3">Whole body</tissue>
    </source>
</reference>
<comment type="caution">
    <text evidence="3">The sequence shown here is derived from an EMBL/GenBank/DDBJ whole genome shotgun (WGS) entry which is preliminary data.</text>
</comment>
<name>A0A226DSF1_FOLCA</name>
<dbReference type="SUPFAM" id="SSF81296">
    <property type="entry name" value="E set domains"/>
    <property type="match status" value="1"/>
</dbReference>
<dbReference type="InterPro" id="IPR003172">
    <property type="entry name" value="ML_dom"/>
</dbReference>
<proteinExistence type="predicted"/>
<dbReference type="Gene3D" id="2.60.40.770">
    <property type="match status" value="1"/>
</dbReference>
<dbReference type="EMBL" id="LNIX01000013">
    <property type="protein sequence ID" value="OXA47607.1"/>
    <property type="molecule type" value="Genomic_DNA"/>
</dbReference>
<evidence type="ECO:0000259" key="2">
    <source>
        <dbReference type="SMART" id="SM00737"/>
    </source>
</evidence>
<dbReference type="OrthoDB" id="8293118at2759"/>
<evidence type="ECO:0000256" key="1">
    <source>
        <dbReference type="SAM" id="SignalP"/>
    </source>
</evidence>
<keyword evidence="1" id="KW-0732">Signal</keyword>
<dbReference type="SMART" id="SM00737">
    <property type="entry name" value="ML"/>
    <property type="match status" value="1"/>
</dbReference>
<feature type="domain" description="MD-2-related lipid-recognition" evidence="2">
    <location>
        <begin position="22"/>
        <end position="137"/>
    </location>
</feature>
<dbReference type="AlphaFoldDB" id="A0A226DSF1"/>
<feature type="signal peptide" evidence="1">
    <location>
        <begin position="1"/>
        <end position="17"/>
    </location>
</feature>
<evidence type="ECO:0000313" key="4">
    <source>
        <dbReference type="Proteomes" id="UP000198287"/>
    </source>
</evidence>
<dbReference type="Proteomes" id="UP000198287">
    <property type="component" value="Unassembled WGS sequence"/>
</dbReference>